<dbReference type="AlphaFoldDB" id="A0A0R1RX67"/>
<dbReference type="PIRSF" id="PIRSF028757">
    <property type="entry name" value="LD-carboxypeptidase"/>
    <property type="match status" value="1"/>
</dbReference>
<feature type="domain" description="LD-carboxypeptidase C-terminal" evidence="5">
    <location>
        <begin position="213"/>
        <end position="339"/>
    </location>
</feature>
<reference evidence="6 7" key="1">
    <citation type="journal article" date="2015" name="Genome Announc.">
        <title>Expanding the biotechnology potential of lactobacilli through comparative genomics of 213 strains and associated genera.</title>
        <authorList>
            <person name="Sun Z."/>
            <person name="Harris H.M."/>
            <person name="McCann A."/>
            <person name="Guo C."/>
            <person name="Argimon S."/>
            <person name="Zhang W."/>
            <person name="Yang X."/>
            <person name="Jeffery I.B."/>
            <person name="Cooney J.C."/>
            <person name="Kagawa T.F."/>
            <person name="Liu W."/>
            <person name="Song Y."/>
            <person name="Salvetti E."/>
            <person name="Wrobel A."/>
            <person name="Rasinkangas P."/>
            <person name="Parkhill J."/>
            <person name="Rea M.C."/>
            <person name="O'Sullivan O."/>
            <person name="Ritari J."/>
            <person name="Douillard F.P."/>
            <person name="Paul Ross R."/>
            <person name="Yang R."/>
            <person name="Briner A.E."/>
            <person name="Felis G.E."/>
            <person name="de Vos W.M."/>
            <person name="Barrangou R."/>
            <person name="Klaenhammer T.R."/>
            <person name="Caufield P.W."/>
            <person name="Cui Y."/>
            <person name="Zhang H."/>
            <person name="O'Toole P.W."/>
        </authorList>
    </citation>
    <scope>NUCLEOTIDE SEQUENCE [LARGE SCALE GENOMIC DNA]</scope>
    <source>
        <strain evidence="6 7">DSM 14340</strain>
    </source>
</reference>
<dbReference type="Pfam" id="PF02016">
    <property type="entry name" value="Peptidase_S66"/>
    <property type="match status" value="1"/>
</dbReference>
<comment type="similarity">
    <text evidence="1">Belongs to the peptidase S66 family.</text>
</comment>
<keyword evidence="6" id="KW-0121">Carboxypeptidase</keyword>
<dbReference type="InterPro" id="IPR029062">
    <property type="entry name" value="Class_I_gatase-like"/>
</dbReference>
<evidence type="ECO:0000259" key="4">
    <source>
        <dbReference type="Pfam" id="PF02016"/>
    </source>
</evidence>
<dbReference type="STRING" id="1423747.FC69_GL001070"/>
<dbReference type="PANTHER" id="PTHR30237:SF4">
    <property type="entry name" value="LD-CARBOXYPEPTIDASE C-TERMINAL DOMAIN-CONTAINING PROTEIN"/>
    <property type="match status" value="1"/>
</dbReference>
<feature type="active site" description="Charge relay system" evidence="3">
    <location>
        <position position="324"/>
    </location>
</feature>
<dbReference type="InterPro" id="IPR027461">
    <property type="entry name" value="Carboxypeptidase_A_C_sf"/>
</dbReference>
<proteinExistence type="inferred from homology"/>
<dbReference type="CDD" id="cd07062">
    <property type="entry name" value="Peptidase_S66_mccF_like"/>
    <property type="match status" value="1"/>
</dbReference>
<organism evidence="6 7">
    <name type="scientific">Latilactobacillus fuchuensis DSM 14340 = JCM 11249</name>
    <dbReference type="NCBI Taxonomy" id="1423747"/>
    <lineage>
        <taxon>Bacteria</taxon>
        <taxon>Bacillati</taxon>
        <taxon>Bacillota</taxon>
        <taxon>Bacilli</taxon>
        <taxon>Lactobacillales</taxon>
        <taxon>Lactobacillaceae</taxon>
        <taxon>Latilactobacillus</taxon>
    </lineage>
</organism>
<evidence type="ECO:0000313" key="6">
    <source>
        <dbReference type="EMBL" id="KRL60974.1"/>
    </source>
</evidence>
<dbReference type="RefSeq" id="WP_025083663.1">
    <property type="nucleotide sequence ID" value="NZ_AZEX01000029.1"/>
</dbReference>
<dbReference type="PATRIC" id="fig|1423747.3.peg.1092"/>
<accession>A0A0R1RX67</accession>
<feature type="active site" description="Nucleophile" evidence="3">
    <location>
        <position position="119"/>
    </location>
</feature>
<comment type="caution">
    <text evidence="6">The sequence shown here is derived from an EMBL/GenBank/DDBJ whole genome shotgun (WGS) entry which is preliminary data.</text>
</comment>
<evidence type="ECO:0000256" key="2">
    <source>
        <dbReference type="ARBA" id="ARBA00022801"/>
    </source>
</evidence>
<dbReference type="InterPro" id="IPR040449">
    <property type="entry name" value="Peptidase_S66_N"/>
</dbReference>
<feature type="domain" description="LD-carboxypeptidase N-terminal" evidence="4">
    <location>
        <begin position="13"/>
        <end position="138"/>
    </location>
</feature>
<dbReference type="EMBL" id="AZEX01000029">
    <property type="protein sequence ID" value="KRL60974.1"/>
    <property type="molecule type" value="Genomic_DNA"/>
</dbReference>
<evidence type="ECO:0000256" key="3">
    <source>
        <dbReference type="PIRSR" id="PIRSR028757-1"/>
    </source>
</evidence>
<gene>
    <name evidence="6" type="ORF">FC69_GL001070</name>
</gene>
<dbReference type="InterPro" id="IPR040921">
    <property type="entry name" value="Peptidase_S66C"/>
</dbReference>
<evidence type="ECO:0000259" key="5">
    <source>
        <dbReference type="Pfam" id="PF17676"/>
    </source>
</evidence>
<feature type="active site" description="Charge relay system" evidence="3">
    <location>
        <position position="257"/>
    </location>
</feature>
<keyword evidence="6" id="KW-0645">Protease</keyword>
<dbReference type="OrthoDB" id="9807329at2"/>
<dbReference type="eggNOG" id="COG1619">
    <property type="taxonomic scope" value="Bacteria"/>
</dbReference>
<dbReference type="PANTHER" id="PTHR30237">
    <property type="entry name" value="MURAMOYLTETRAPEPTIDE CARBOXYPEPTIDASE"/>
    <property type="match status" value="1"/>
</dbReference>
<dbReference type="InterPro" id="IPR003507">
    <property type="entry name" value="S66_fam"/>
</dbReference>
<dbReference type="InterPro" id="IPR027478">
    <property type="entry name" value="LdcA_N"/>
</dbReference>
<protein>
    <submittedName>
        <fullName evidence="6">Carboxypeptidase</fullName>
    </submittedName>
</protein>
<evidence type="ECO:0000256" key="1">
    <source>
        <dbReference type="ARBA" id="ARBA00010233"/>
    </source>
</evidence>
<dbReference type="Pfam" id="PF17676">
    <property type="entry name" value="Peptidase_S66C"/>
    <property type="match status" value="1"/>
</dbReference>
<dbReference type="Proteomes" id="UP000051264">
    <property type="component" value="Unassembled WGS sequence"/>
</dbReference>
<sequence length="350" mass="39176">MLTPKTLQVGDRVAIVSLSSGVIGEDFAAHQRQLGEQRLREFGLEPVYMANSRNGLADLQAYPEKRAADLKQAFADDTIKGVICAIGGNDTYRLWPFLMTDPEFIANVRDHPKIVTGFSDTTNNHLMFYRLGLQTYYGPNFLNDLAELDQQMLPYTKRAFAQYLTGFSGAEITSSPIWYEERTDFSADAVGTPRISHPETHGFEVLRGSGQLTGQLLGGCLESLTDLLMVPAIKASAEQYQIMPSIAEWQAKILFIETSEEQPNPTEYRAMLQALNQAGILAVVQGIIVGKPQNERYYADYQTELLTITEPYQTPILYNVNFGHAYPRCVLPYGAEVRVDLDQLEINMID</sequence>
<name>A0A0R1RX67_9LACO</name>
<dbReference type="SUPFAM" id="SSF52317">
    <property type="entry name" value="Class I glutamine amidotransferase-like"/>
    <property type="match status" value="1"/>
</dbReference>
<dbReference type="GO" id="GO:0004180">
    <property type="term" value="F:carboxypeptidase activity"/>
    <property type="evidence" value="ECO:0007669"/>
    <property type="project" value="UniProtKB-KW"/>
</dbReference>
<dbReference type="Gene3D" id="3.50.30.60">
    <property type="entry name" value="LD-carboxypeptidase A C-terminal domain-like"/>
    <property type="match status" value="1"/>
</dbReference>
<keyword evidence="2" id="KW-0378">Hydrolase</keyword>
<dbReference type="SUPFAM" id="SSF141986">
    <property type="entry name" value="LD-carboxypeptidase A C-terminal domain-like"/>
    <property type="match status" value="1"/>
</dbReference>
<evidence type="ECO:0000313" key="7">
    <source>
        <dbReference type="Proteomes" id="UP000051264"/>
    </source>
</evidence>
<dbReference type="Gene3D" id="3.40.50.10740">
    <property type="entry name" value="Class I glutamine amidotransferase-like"/>
    <property type="match status" value="1"/>
</dbReference>